<dbReference type="GO" id="GO:0009245">
    <property type="term" value="P:lipid A biosynthetic process"/>
    <property type="evidence" value="ECO:0007669"/>
    <property type="project" value="InterPro"/>
</dbReference>
<evidence type="ECO:0000313" key="2">
    <source>
        <dbReference type="Proteomes" id="UP000019194"/>
    </source>
</evidence>
<dbReference type="GO" id="GO:0016020">
    <property type="term" value="C:membrane"/>
    <property type="evidence" value="ECO:0007669"/>
    <property type="project" value="GOC"/>
</dbReference>
<reference evidence="1 2" key="1">
    <citation type="submission" date="2013-10" db="EMBL/GenBank/DDBJ databases">
        <title>Antibiotic resistance diversity of beta-lactamase producers in the General Hospital Vienna.</title>
        <authorList>
            <person name="Barisic I."/>
            <person name="Mitteregger D."/>
            <person name="Hirschl A.M."/>
            <person name="Noehammer C."/>
            <person name="Wiesinger-Mayr H."/>
        </authorList>
    </citation>
    <scope>NUCLEOTIDE SEQUENCE [LARGE SCALE GENOMIC DNA]</scope>
    <source>
        <strain evidence="1 2">ISC11</strain>
    </source>
</reference>
<comment type="caution">
    <text evidence="1">The sequence shown here is derived from an EMBL/GenBank/DDBJ whole genome shotgun (WGS) entry which is preliminary data.</text>
</comment>
<dbReference type="AlphaFoldDB" id="A0A7G2ILF5"/>
<dbReference type="EMBL" id="CBWP010000023">
    <property type="protein sequence ID" value="CDL37243.1"/>
    <property type="molecule type" value="Genomic_DNA"/>
</dbReference>
<dbReference type="Pfam" id="PF02606">
    <property type="entry name" value="LpxK"/>
    <property type="match status" value="1"/>
</dbReference>
<dbReference type="GO" id="GO:0009029">
    <property type="term" value="F:lipid-A 4'-kinase activity"/>
    <property type="evidence" value="ECO:0007669"/>
    <property type="project" value="UniProtKB-EC"/>
</dbReference>
<organism evidence="1 2">
    <name type="scientific">Citrobacter freundii</name>
    <dbReference type="NCBI Taxonomy" id="546"/>
    <lineage>
        <taxon>Bacteria</taxon>
        <taxon>Pseudomonadati</taxon>
        <taxon>Pseudomonadota</taxon>
        <taxon>Gammaproteobacteria</taxon>
        <taxon>Enterobacterales</taxon>
        <taxon>Enterobacteriaceae</taxon>
        <taxon>Citrobacter</taxon>
        <taxon>Citrobacter freundii complex</taxon>
    </lineage>
</organism>
<dbReference type="UniPathway" id="UPA00359">
    <property type="reaction ID" value="UER00482"/>
</dbReference>
<sequence>MQKSIALADHQSLTYSDVSAFVNAGQTLMMTEKDAVKCRAFADENWWYLPVDAHLSGDRPDVLLDSLISLTR</sequence>
<dbReference type="GO" id="GO:0005524">
    <property type="term" value="F:ATP binding"/>
    <property type="evidence" value="ECO:0007669"/>
    <property type="project" value="InterPro"/>
</dbReference>
<dbReference type="Proteomes" id="UP000019194">
    <property type="component" value="Unassembled WGS sequence"/>
</dbReference>
<accession>A0A7G2ILF5</accession>
<dbReference type="EC" id="2.7.1.130" evidence="1"/>
<dbReference type="InterPro" id="IPR003758">
    <property type="entry name" value="LpxK"/>
</dbReference>
<keyword evidence="1" id="KW-0808">Transferase</keyword>
<evidence type="ECO:0000313" key="1">
    <source>
        <dbReference type="EMBL" id="CDL37243.1"/>
    </source>
</evidence>
<proteinExistence type="predicted"/>
<protein>
    <submittedName>
        <fullName evidence="1">Tetraacyldisaccharide 4'-kinase</fullName>
        <ecNumber evidence="1">2.7.1.130</ecNumber>
    </submittedName>
</protein>
<name>A0A7G2ILF5_CITFR</name>